<evidence type="ECO:0000313" key="2">
    <source>
        <dbReference type="Proteomes" id="UP000549009"/>
    </source>
</evidence>
<organism evidence="1 2">
    <name type="scientific">Streptomyces spectabilis</name>
    <dbReference type="NCBI Taxonomy" id="68270"/>
    <lineage>
        <taxon>Bacteria</taxon>
        <taxon>Bacillati</taxon>
        <taxon>Actinomycetota</taxon>
        <taxon>Actinomycetes</taxon>
        <taxon>Kitasatosporales</taxon>
        <taxon>Streptomycetaceae</taxon>
        <taxon>Streptomyces</taxon>
    </lineage>
</organism>
<name>A0A7W8F0R0_STRST</name>
<dbReference type="Proteomes" id="UP000549009">
    <property type="component" value="Unassembled WGS sequence"/>
</dbReference>
<protein>
    <recommendedName>
        <fullName evidence="3">Helix-turn-helix domain-containing protein</fullName>
    </recommendedName>
</protein>
<dbReference type="EMBL" id="JACHJD010000057">
    <property type="protein sequence ID" value="MBB5110020.1"/>
    <property type="molecule type" value="Genomic_DNA"/>
</dbReference>
<reference evidence="1 2" key="1">
    <citation type="submission" date="2020-08" db="EMBL/GenBank/DDBJ databases">
        <title>Genomic Encyclopedia of Type Strains, Phase III (KMG-III): the genomes of soil and plant-associated and newly described type strains.</title>
        <authorList>
            <person name="Whitman W."/>
        </authorList>
    </citation>
    <scope>NUCLEOTIDE SEQUENCE [LARGE SCALE GENOMIC DNA]</scope>
    <source>
        <strain evidence="1 2">CECT 3146</strain>
    </source>
</reference>
<comment type="caution">
    <text evidence="1">The sequence shown here is derived from an EMBL/GenBank/DDBJ whole genome shotgun (WGS) entry which is preliminary data.</text>
</comment>
<evidence type="ECO:0008006" key="3">
    <source>
        <dbReference type="Google" id="ProtNLM"/>
    </source>
</evidence>
<proteinExistence type="predicted"/>
<dbReference type="AlphaFoldDB" id="A0A7W8F0R0"/>
<evidence type="ECO:0000313" key="1">
    <source>
        <dbReference type="EMBL" id="MBB5110020.1"/>
    </source>
</evidence>
<gene>
    <name evidence="1" type="ORF">FHS40_009150</name>
</gene>
<keyword evidence="2" id="KW-1185">Reference proteome</keyword>
<accession>A0A7W8F0R0</accession>
<sequence>MIVDAYQAGESVSQIAQLTGRDVVDIGNVLAAAQATRRR</sequence>